<protein>
    <submittedName>
        <fullName evidence="2">Uncharacterized protein</fullName>
    </submittedName>
</protein>
<feature type="compositionally biased region" description="Polar residues" evidence="1">
    <location>
        <begin position="642"/>
        <end position="655"/>
    </location>
</feature>
<feature type="compositionally biased region" description="Basic and acidic residues" evidence="1">
    <location>
        <begin position="627"/>
        <end position="641"/>
    </location>
</feature>
<dbReference type="Proteomes" id="UP000186817">
    <property type="component" value="Unassembled WGS sequence"/>
</dbReference>
<dbReference type="AlphaFoldDB" id="A0A1Q9EGF5"/>
<accession>A0A1Q9EGF5</accession>
<sequence length="707" mass="77858">MSCMNDLHRWASELLDQDRLALQDLRPLVNSMMGLRSSFTFGAYVRVKTGVHSETKDYPQLAGVFTQYLKRRFPDAPFLTIRLQMNEGTVPHKDVQNTYLPSLVCNLSPGAPGGTWVEDSRGTHLKSCSDGEVRRGRIVQGDSYRISARKYWHAAVLEGDARIMLIAWVPAGWKHLVSADVESLKGAGFTFPNELEEDRAELSDWRGEGLVQSDIRTTLLRCPRHAIWRAGWWSSIPDEWPAFALFGGLLWLMLLVQVRHARALLTRTMTAVLQVDARLQQLEAEVLGWRTSAMAAQSVSPQTPDASGGDGAMHAEFDLHAQFVLACQDVRGMTMTTQHACDWMGSATKLISAQHDEMGDLTRAHIELSKAVNKMLDDVANRTAASSSADTIPTAWVQELKDALAPSVKAMKDLKSLVESGLNGVNQQLADQDLTPFKDTLKDFFIRFEDGCEKLTKGLDLLKQGGAASGGNNQQVLDALGAMKTVVQNLGTPPKEVLDAVTAVKSAVDRCREQGEKVEQVARAKTTSIYEEVGLLKGQNNQLHKDGFTLMKNLEKKMEHQSAVLDGFAGSLAQLTAAFGRPPVDSPGVTRMLDTSLSQGELLKELEGHVGQMRDAHDELLQLTREVRERQPERAPYREPPRTTQGPDVQTQARPQPQVIDLQSRIPLVRPVFSHAGVGVGAGIATVTYSDGTRAAIREDEIRAFTG</sequence>
<evidence type="ECO:0000313" key="2">
    <source>
        <dbReference type="EMBL" id="OLQ06523.1"/>
    </source>
</evidence>
<proteinExistence type="predicted"/>
<gene>
    <name evidence="2" type="ORF">AK812_SmicGene10155</name>
</gene>
<keyword evidence="3" id="KW-1185">Reference proteome</keyword>
<dbReference type="EMBL" id="LSRX01000158">
    <property type="protein sequence ID" value="OLQ06523.1"/>
    <property type="molecule type" value="Genomic_DNA"/>
</dbReference>
<name>A0A1Q9EGF5_SYMMI</name>
<evidence type="ECO:0000313" key="3">
    <source>
        <dbReference type="Proteomes" id="UP000186817"/>
    </source>
</evidence>
<reference evidence="2 3" key="1">
    <citation type="submission" date="2016-02" db="EMBL/GenBank/DDBJ databases">
        <title>Genome analysis of coral dinoflagellate symbionts highlights evolutionary adaptations to a symbiotic lifestyle.</title>
        <authorList>
            <person name="Aranda M."/>
            <person name="Li Y."/>
            <person name="Liew Y.J."/>
            <person name="Baumgarten S."/>
            <person name="Simakov O."/>
            <person name="Wilson M."/>
            <person name="Piel J."/>
            <person name="Ashoor H."/>
            <person name="Bougouffa S."/>
            <person name="Bajic V.B."/>
            <person name="Ryu T."/>
            <person name="Ravasi T."/>
            <person name="Bayer T."/>
            <person name="Micklem G."/>
            <person name="Kim H."/>
            <person name="Bhak J."/>
            <person name="Lajeunesse T.C."/>
            <person name="Voolstra C.R."/>
        </authorList>
    </citation>
    <scope>NUCLEOTIDE SEQUENCE [LARGE SCALE GENOMIC DNA]</scope>
    <source>
        <strain evidence="2 3">CCMP2467</strain>
    </source>
</reference>
<comment type="caution">
    <text evidence="2">The sequence shown here is derived from an EMBL/GenBank/DDBJ whole genome shotgun (WGS) entry which is preliminary data.</text>
</comment>
<feature type="region of interest" description="Disordered" evidence="1">
    <location>
        <begin position="627"/>
        <end position="656"/>
    </location>
</feature>
<dbReference type="OrthoDB" id="447926at2759"/>
<organism evidence="2 3">
    <name type="scientific">Symbiodinium microadriaticum</name>
    <name type="common">Dinoflagellate</name>
    <name type="synonym">Zooxanthella microadriatica</name>
    <dbReference type="NCBI Taxonomy" id="2951"/>
    <lineage>
        <taxon>Eukaryota</taxon>
        <taxon>Sar</taxon>
        <taxon>Alveolata</taxon>
        <taxon>Dinophyceae</taxon>
        <taxon>Suessiales</taxon>
        <taxon>Symbiodiniaceae</taxon>
        <taxon>Symbiodinium</taxon>
    </lineage>
</organism>
<evidence type="ECO:0000256" key="1">
    <source>
        <dbReference type="SAM" id="MobiDB-lite"/>
    </source>
</evidence>